<protein>
    <recommendedName>
        <fullName evidence="4">DUF2157 domain-containing protein</fullName>
    </recommendedName>
</protein>
<feature type="transmembrane region" description="Helical" evidence="1">
    <location>
        <begin position="262"/>
        <end position="282"/>
    </location>
</feature>
<evidence type="ECO:0000313" key="3">
    <source>
        <dbReference type="Proteomes" id="UP001168552"/>
    </source>
</evidence>
<organism evidence="2 3">
    <name type="scientific">Shiella aurantiaca</name>
    <dbReference type="NCBI Taxonomy" id="3058365"/>
    <lineage>
        <taxon>Bacteria</taxon>
        <taxon>Pseudomonadati</taxon>
        <taxon>Bacteroidota</taxon>
        <taxon>Cytophagia</taxon>
        <taxon>Cytophagales</taxon>
        <taxon>Shiellaceae</taxon>
        <taxon>Shiella</taxon>
    </lineage>
</organism>
<dbReference type="Proteomes" id="UP001168552">
    <property type="component" value="Unassembled WGS sequence"/>
</dbReference>
<sequence length="389" mass="43517">MIAYDKNRLTHYFMRQQIKSFSSSGLWSAQEEGKWKEGLQPHYMPTPLFLRIGIFILTLLVLSFSMGFFGALFFEVLGDDDSIGILLALGGLASLLMAKKYAIESRNQFATGMDDAFIYTGLSLFCIGVLVHFQQDSDWSSANIALFLSICSGVVAYYFVDRLLTVFTVLGLAAYVFFTLTQLGSSFLAFIPFLIGGYAGLVLYGYKKIKDLPQGYCWASCLQWGNYTAMLLLYASLQYYLLMELHIQLALADGNTPGPLPFAYVFLAITFLLPLAYMVYGYRKKLPHWLYIGFLLEVISLICLHYYAAPWELYWSLIGGGVILIAIGYGVWRYFAQERNGFVVKEEEKTLNANIEMGANMEQMPERPSNTGFEFGGGHMGGGGSGGDF</sequence>
<dbReference type="EMBL" id="JAUHJS010000002">
    <property type="protein sequence ID" value="MDN4164471.1"/>
    <property type="molecule type" value="Genomic_DNA"/>
</dbReference>
<feature type="transmembrane region" description="Helical" evidence="1">
    <location>
        <begin position="115"/>
        <end position="133"/>
    </location>
</feature>
<keyword evidence="1" id="KW-0472">Membrane</keyword>
<feature type="transmembrane region" description="Helical" evidence="1">
    <location>
        <begin position="139"/>
        <end position="158"/>
    </location>
</feature>
<feature type="transmembrane region" description="Helical" evidence="1">
    <location>
        <begin position="163"/>
        <end position="181"/>
    </location>
</feature>
<feature type="transmembrane region" description="Helical" evidence="1">
    <location>
        <begin position="313"/>
        <end position="332"/>
    </location>
</feature>
<evidence type="ECO:0008006" key="4">
    <source>
        <dbReference type="Google" id="ProtNLM"/>
    </source>
</evidence>
<evidence type="ECO:0000256" key="1">
    <source>
        <dbReference type="SAM" id="Phobius"/>
    </source>
</evidence>
<feature type="transmembrane region" description="Helical" evidence="1">
    <location>
        <begin position="289"/>
        <end position="307"/>
    </location>
</feature>
<dbReference type="RefSeq" id="WP_320003000.1">
    <property type="nucleotide sequence ID" value="NZ_JAUHJS010000002.1"/>
</dbReference>
<keyword evidence="1" id="KW-0812">Transmembrane</keyword>
<evidence type="ECO:0000313" key="2">
    <source>
        <dbReference type="EMBL" id="MDN4164471.1"/>
    </source>
</evidence>
<reference evidence="2" key="1">
    <citation type="submission" date="2023-06" db="EMBL/GenBank/DDBJ databases">
        <title>Cytophagales bacterium Strain LB-30, isolated from soil.</title>
        <authorList>
            <person name="Liu B."/>
        </authorList>
    </citation>
    <scope>NUCLEOTIDE SEQUENCE</scope>
    <source>
        <strain evidence="2">LB-30</strain>
    </source>
</reference>
<feature type="transmembrane region" description="Helical" evidence="1">
    <location>
        <begin position="83"/>
        <end position="103"/>
    </location>
</feature>
<accession>A0ABT8F2K6</accession>
<proteinExistence type="predicted"/>
<keyword evidence="1" id="KW-1133">Transmembrane helix</keyword>
<feature type="transmembrane region" description="Helical" evidence="1">
    <location>
        <begin position="218"/>
        <end position="242"/>
    </location>
</feature>
<keyword evidence="3" id="KW-1185">Reference proteome</keyword>
<feature type="transmembrane region" description="Helical" evidence="1">
    <location>
        <begin position="187"/>
        <end position="206"/>
    </location>
</feature>
<feature type="transmembrane region" description="Helical" evidence="1">
    <location>
        <begin position="48"/>
        <end position="71"/>
    </location>
</feature>
<comment type="caution">
    <text evidence="2">The sequence shown here is derived from an EMBL/GenBank/DDBJ whole genome shotgun (WGS) entry which is preliminary data.</text>
</comment>
<name>A0ABT8F2K6_9BACT</name>
<gene>
    <name evidence="2" type="ORF">QWY31_03105</name>
</gene>